<accession>A0A4Q7LIC3</accession>
<dbReference type="Proteomes" id="UP000293433">
    <property type="component" value="Unassembled WGS sequence"/>
</dbReference>
<dbReference type="EMBL" id="SGWV01000010">
    <property type="protein sequence ID" value="RZS53129.1"/>
    <property type="molecule type" value="Genomic_DNA"/>
</dbReference>
<name>A0A4Q7LIC3_9BURK</name>
<evidence type="ECO:0000313" key="2">
    <source>
        <dbReference type="Proteomes" id="UP000293433"/>
    </source>
</evidence>
<organism evidence="1 2">
    <name type="scientific">Sphaerotilus mobilis</name>
    <dbReference type="NCBI Taxonomy" id="47994"/>
    <lineage>
        <taxon>Bacteria</taxon>
        <taxon>Pseudomonadati</taxon>
        <taxon>Pseudomonadota</taxon>
        <taxon>Betaproteobacteria</taxon>
        <taxon>Burkholderiales</taxon>
        <taxon>Sphaerotilaceae</taxon>
        <taxon>Sphaerotilus</taxon>
    </lineage>
</organism>
<comment type="caution">
    <text evidence="1">The sequence shown here is derived from an EMBL/GenBank/DDBJ whole genome shotgun (WGS) entry which is preliminary data.</text>
</comment>
<evidence type="ECO:0000313" key="1">
    <source>
        <dbReference type="EMBL" id="RZS53129.1"/>
    </source>
</evidence>
<dbReference type="RefSeq" id="WP_130482594.1">
    <property type="nucleotide sequence ID" value="NZ_SGWV01000010.1"/>
</dbReference>
<dbReference type="AlphaFoldDB" id="A0A4Q7LIC3"/>
<dbReference type="SUPFAM" id="SSF117856">
    <property type="entry name" value="AF0104/ALDC/Ptd012-like"/>
    <property type="match status" value="2"/>
</dbReference>
<evidence type="ECO:0008006" key="3">
    <source>
        <dbReference type="Google" id="ProtNLM"/>
    </source>
</evidence>
<keyword evidence="2" id="KW-1185">Reference proteome</keyword>
<gene>
    <name evidence="1" type="ORF">EV685_2752</name>
</gene>
<dbReference type="Gene3D" id="3.30.1330.80">
    <property type="entry name" value="Hypothetical protein, similar to alpha- acetolactate decarboxylase, domain 2"/>
    <property type="match status" value="2"/>
</dbReference>
<reference evidence="1 2" key="1">
    <citation type="submission" date="2019-02" db="EMBL/GenBank/DDBJ databases">
        <title>Genomic Encyclopedia of Type Strains, Phase IV (KMG-IV): sequencing the most valuable type-strain genomes for metagenomic binning, comparative biology and taxonomic classification.</title>
        <authorList>
            <person name="Goeker M."/>
        </authorList>
    </citation>
    <scope>NUCLEOTIDE SEQUENCE [LARGE SCALE GENOMIC DNA]</scope>
    <source>
        <strain evidence="1 2">DSM 10617</strain>
    </source>
</reference>
<protein>
    <recommendedName>
        <fullName evidence="3">DUF296 domain-containing protein</fullName>
    </recommendedName>
</protein>
<proteinExistence type="predicted"/>
<sequence length="311" mass="33179">MREIVHPGARRPEASIVATRLSAHALALVPGTSLIDALSVAVTESCGHFASGVLQWHGGQAKPWPYVLPALSRTPEHAVYFSERHEAPGAVELVEATVTFGRRGAGEGSRPWLHSHVDWIEADGRRGCGHVLPEQARLSVAPLRATFWAMHDAAFTVQADEETRFSLFKPVPYAPAAPDTPDTPAAPLWIGACGDMAAASRPALAVRLAPNMDVCETLEAICAERGIRQAVVRGGVGSTVGAVFDDGRVVQPFVTETLIRHGVIETGATLAPRAAIDVTMIDFHGGRHQGRLARGENPVLVTFELVLEILG</sequence>
<dbReference type="OrthoDB" id="8720942at2"/>